<protein>
    <recommendedName>
        <fullName evidence="3">DUF2946 domain-containing protein</fullName>
    </recommendedName>
</protein>
<comment type="caution">
    <text evidence="1">The sequence shown here is derived from an EMBL/GenBank/DDBJ whole genome shotgun (WGS) entry which is preliminary data.</text>
</comment>
<dbReference type="AlphaFoldDB" id="A0A501X5D3"/>
<keyword evidence="2" id="KW-1185">Reference proteome</keyword>
<proteinExistence type="predicted"/>
<name>A0A501X5D3_9GAMM</name>
<sequence>MSTGRSILFFVCWSAYFAVPLANGMGEINGRQLILCTTAGTQVIYVDEQGASTTSQSATTHINQSCPCTQFFYDTATVFQSNLGNLAAIASNDWQQPSPAKDVLRIHSARGPPILVS</sequence>
<evidence type="ECO:0000313" key="2">
    <source>
        <dbReference type="Proteomes" id="UP000315901"/>
    </source>
</evidence>
<evidence type="ECO:0008006" key="3">
    <source>
        <dbReference type="Google" id="ProtNLM"/>
    </source>
</evidence>
<dbReference type="Proteomes" id="UP000315901">
    <property type="component" value="Unassembled WGS sequence"/>
</dbReference>
<dbReference type="EMBL" id="VFRR01000001">
    <property type="protein sequence ID" value="TPE55653.1"/>
    <property type="molecule type" value="Genomic_DNA"/>
</dbReference>
<dbReference type="OrthoDB" id="6106709at2"/>
<dbReference type="RefSeq" id="WP_140586796.1">
    <property type="nucleotide sequence ID" value="NZ_VFRR01000001.1"/>
</dbReference>
<gene>
    <name evidence="1" type="ORF">FJM67_00960</name>
</gene>
<organism evidence="1 2">
    <name type="scientific">Maribrevibacterium harenarium</name>
    <dbReference type="NCBI Taxonomy" id="2589817"/>
    <lineage>
        <taxon>Bacteria</taxon>
        <taxon>Pseudomonadati</taxon>
        <taxon>Pseudomonadota</taxon>
        <taxon>Gammaproteobacteria</taxon>
        <taxon>Oceanospirillales</taxon>
        <taxon>Oceanospirillaceae</taxon>
        <taxon>Maribrevibacterium</taxon>
    </lineage>
</organism>
<accession>A0A501X5D3</accession>
<evidence type="ECO:0000313" key="1">
    <source>
        <dbReference type="EMBL" id="TPE55653.1"/>
    </source>
</evidence>
<reference evidence="1 2" key="1">
    <citation type="submission" date="2019-06" db="EMBL/GenBank/DDBJ databases">
        <title>A novel bacterium of genus Marinomonas, isolated from coastal sand.</title>
        <authorList>
            <person name="Huang H."/>
            <person name="Mo K."/>
            <person name="Hu Y."/>
        </authorList>
    </citation>
    <scope>NUCLEOTIDE SEQUENCE [LARGE SCALE GENOMIC DNA]</scope>
    <source>
        <strain evidence="1 2">HB171799</strain>
    </source>
</reference>